<proteinExistence type="predicted"/>
<sequence>MIMANLFSASNQSAPLEVNHECEYFPNGLESVRLESGDRWKQCKKYDDHDKHYFPANDIIDRSSSLNEDQRRLLREFSNRVVGILVEWTSELRPSDYPWADKRGTRELRFGTGFVYYVSKRKEGQPCPCEDCRGKVTTHWTFFVRTAFHVVFNSDEAKETRIDLFYDEKGFGDDSRTVWAVSMEESESSKDTDQSILLCVTHEEQVAQKLTSSGSFWPTLVDRSLIYYPENRGLVHALGLEDAIKGFDHAVIFSHPHGEPKKISVGRLVEHNDHSTFNLPPGIKYRTPTCPGCSGAPVILIKAQSDFLDPKRFPWNGPVHRASRGSTSPINYSQSGSYQYPAV</sequence>
<dbReference type="AlphaFoldDB" id="A0A433T0X7"/>
<gene>
    <name evidence="2" type="ORF">EGW08_017048</name>
</gene>
<dbReference type="EMBL" id="RQTK01000764">
    <property type="protein sequence ID" value="RUS75189.1"/>
    <property type="molecule type" value="Genomic_DNA"/>
</dbReference>
<organism evidence="2 3">
    <name type="scientific">Elysia chlorotica</name>
    <name type="common">Eastern emerald elysia</name>
    <name type="synonym">Sea slug</name>
    <dbReference type="NCBI Taxonomy" id="188477"/>
    <lineage>
        <taxon>Eukaryota</taxon>
        <taxon>Metazoa</taxon>
        <taxon>Spiralia</taxon>
        <taxon>Lophotrochozoa</taxon>
        <taxon>Mollusca</taxon>
        <taxon>Gastropoda</taxon>
        <taxon>Heterobranchia</taxon>
        <taxon>Euthyneura</taxon>
        <taxon>Panpulmonata</taxon>
        <taxon>Sacoglossa</taxon>
        <taxon>Placobranchoidea</taxon>
        <taxon>Plakobranchidae</taxon>
        <taxon>Elysia</taxon>
    </lineage>
</organism>
<dbReference type="SUPFAM" id="SSF50494">
    <property type="entry name" value="Trypsin-like serine proteases"/>
    <property type="match status" value="1"/>
</dbReference>
<reference evidence="2 3" key="1">
    <citation type="submission" date="2019-01" db="EMBL/GenBank/DDBJ databases">
        <title>A draft genome assembly of the solar-powered sea slug Elysia chlorotica.</title>
        <authorList>
            <person name="Cai H."/>
            <person name="Li Q."/>
            <person name="Fang X."/>
            <person name="Li J."/>
            <person name="Curtis N.E."/>
            <person name="Altenburger A."/>
            <person name="Shibata T."/>
            <person name="Feng M."/>
            <person name="Maeda T."/>
            <person name="Schwartz J.A."/>
            <person name="Shigenobu S."/>
            <person name="Lundholm N."/>
            <person name="Nishiyama T."/>
            <person name="Yang H."/>
            <person name="Hasebe M."/>
            <person name="Li S."/>
            <person name="Pierce S.K."/>
            <person name="Wang J."/>
        </authorList>
    </citation>
    <scope>NUCLEOTIDE SEQUENCE [LARGE SCALE GENOMIC DNA]</scope>
    <source>
        <strain evidence="2">EC2010</strain>
        <tissue evidence="2">Whole organism of an adult</tissue>
    </source>
</reference>
<evidence type="ECO:0000256" key="1">
    <source>
        <dbReference type="SAM" id="MobiDB-lite"/>
    </source>
</evidence>
<comment type="caution">
    <text evidence="2">The sequence shown here is derived from an EMBL/GenBank/DDBJ whole genome shotgun (WGS) entry which is preliminary data.</text>
</comment>
<feature type="region of interest" description="Disordered" evidence="1">
    <location>
        <begin position="324"/>
        <end position="343"/>
    </location>
</feature>
<name>A0A433T0X7_ELYCH</name>
<dbReference type="Proteomes" id="UP000271974">
    <property type="component" value="Unassembled WGS sequence"/>
</dbReference>
<accession>A0A433T0X7</accession>
<evidence type="ECO:0000313" key="2">
    <source>
        <dbReference type="EMBL" id="RUS75189.1"/>
    </source>
</evidence>
<protein>
    <submittedName>
        <fullName evidence="2">Uncharacterized protein</fullName>
    </submittedName>
</protein>
<dbReference type="OrthoDB" id="10468468at2759"/>
<evidence type="ECO:0000313" key="3">
    <source>
        <dbReference type="Proteomes" id="UP000271974"/>
    </source>
</evidence>
<dbReference type="InterPro" id="IPR009003">
    <property type="entry name" value="Peptidase_S1_PA"/>
</dbReference>
<keyword evidence="3" id="KW-1185">Reference proteome</keyword>